<evidence type="ECO:0000256" key="1">
    <source>
        <dbReference type="SAM" id="MobiDB-lite"/>
    </source>
</evidence>
<accession>A0AAN7BYK1</accession>
<dbReference type="Proteomes" id="UP001301958">
    <property type="component" value="Unassembled WGS sequence"/>
</dbReference>
<feature type="region of interest" description="Disordered" evidence="1">
    <location>
        <begin position="1"/>
        <end position="140"/>
    </location>
</feature>
<feature type="compositionally biased region" description="Low complexity" evidence="1">
    <location>
        <begin position="252"/>
        <end position="264"/>
    </location>
</feature>
<feature type="compositionally biased region" description="Low complexity" evidence="1">
    <location>
        <begin position="22"/>
        <end position="38"/>
    </location>
</feature>
<feature type="region of interest" description="Disordered" evidence="1">
    <location>
        <begin position="214"/>
        <end position="518"/>
    </location>
</feature>
<organism evidence="2 3">
    <name type="scientific">Podospora fimiseda</name>
    <dbReference type="NCBI Taxonomy" id="252190"/>
    <lineage>
        <taxon>Eukaryota</taxon>
        <taxon>Fungi</taxon>
        <taxon>Dikarya</taxon>
        <taxon>Ascomycota</taxon>
        <taxon>Pezizomycotina</taxon>
        <taxon>Sordariomycetes</taxon>
        <taxon>Sordariomycetidae</taxon>
        <taxon>Sordariales</taxon>
        <taxon>Podosporaceae</taxon>
        <taxon>Podospora</taxon>
    </lineage>
</organism>
<comment type="caution">
    <text evidence="2">The sequence shown here is derived from an EMBL/GenBank/DDBJ whole genome shotgun (WGS) entry which is preliminary data.</text>
</comment>
<reference evidence="2" key="2">
    <citation type="submission" date="2023-05" db="EMBL/GenBank/DDBJ databases">
        <authorList>
            <consortium name="Lawrence Berkeley National Laboratory"/>
            <person name="Steindorff A."/>
            <person name="Hensen N."/>
            <person name="Bonometti L."/>
            <person name="Westerberg I."/>
            <person name="Brannstrom I.O."/>
            <person name="Guillou S."/>
            <person name="Cros-Aarteil S."/>
            <person name="Calhoun S."/>
            <person name="Haridas S."/>
            <person name="Kuo A."/>
            <person name="Mondo S."/>
            <person name="Pangilinan J."/>
            <person name="Riley R."/>
            <person name="Labutti K."/>
            <person name="Andreopoulos B."/>
            <person name="Lipzen A."/>
            <person name="Chen C."/>
            <person name="Yanf M."/>
            <person name="Daum C."/>
            <person name="Ng V."/>
            <person name="Clum A."/>
            <person name="Ohm R."/>
            <person name="Martin F."/>
            <person name="Silar P."/>
            <person name="Natvig D."/>
            <person name="Lalanne C."/>
            <person name="Gautier V."/>
            <person name="Ament-Velasquez S.L."/>
            <person name="Kruys A."/>
            <person name="Hutchinson M.I."/>
            <person name="Powell A.J."/>
            <person name="Barry K."/>
            <person name="Miller A.N."/>
            <person name="Grigoriev I.V."/>
            <person name="Debuchy R."/>
            <person name="Gladieux P."/>
            <person name="Thoren M.H."/>
            <person name="Johannesson H."/>
        </authorList>
    </citation>
    <scope>NUCLEOTIDE SEQUENCE</scope>
    <source>
        <strain evidence="2">CBS 990.96</strain>
    </source>
</reference>
<feature type="compositionally biased region" description="Low complexity" evidence="1">
    <location>
        <begin position="395"/>
        <end position="414"/>
    </location>
</feature>
<keyword evidence="3" id="KW-1185">Reference proteome</keyword>
<feature type="compositionally biased region" description="Pro residues" evidence="1">
    <location>
        <begin position="1"/>
        <end position="10"/>
    </location>
</feature>
<dbReference type="EMBL" id="MU865290">
    <property type="protein sequence ID" value="KAK4231990.1"/>
    <property type="molecule type" value="Genomic_DNA"/>
</dbReference>
<reference evidence="2" key="1">
    <citation type="journal article" date="2023" name="Mol. Phylogenet. Evol.">
        <title>Genome-scale phylogeny and comparative genomics of the fungal order Sordariales.</title>
        <authorList>
            <person name="Hensen N."/>
            <person name="Bonometti L."/>
            <person name="Westerberg I."/>
            <person name="Brannstrom I.O."/>
            <person name="Guillou S."/>
            <person name="Cros-Aarteil S."/>
            <person name="Calhoun S."/>
            <person name="Haridas S."/>
            <person name="Kuo A."/>
            <person name="Mondo S."/>
            <person name="Pangilinan J."/>
            <person name="Riley R."/>
            <person name="LaButti K."/>
            <person name="Andreopoulos B."/>
            <person name="Lipzen A."/>
            <person name="Chen C."/>
            <person name="Yan M."/>
            <person name="Daum C."/>
            <person name="Ng V."/>
            <person name="Clum A."/>
            <person name="Steindorff A."/>
            <person name="Ohm R.A."/>
            <person name="Martin F."/>
            <person name="Silar P."/>
            <person name="Natvig D.O."/>
            <person name="Lalanne C."/>
            <person name="Gautier V."/>
            <person name="Ament-Velasquez S.L."/>
            <person name="Kruys A."/>
            <person name="Hutchinson M.I."/>
            <person name="Powell A.J."/>
            <person name="Barry K."/>
            <person name="Miller A.N."/>
            <person name="Grigoriev I.V."/>
            <person name="Debuchy R."/>
            <person name="Gladieux P."/>
            <person name="Hiltunen Thoren M."/>
            <person name="Johannesson H."/>
        </authorList>
    </citation>
    <scope>NUCLEOTIDE SEQUENCE</scope>
    <source>
        <strain evidence="2">CBS 990.96</strain>
    </source>
</reference>
<protein>
    <submittedName>
        <fullName evidence="2">Uncharacterized protein</fullName>
    </submittedName>
</protein>
<feature type="compositionally biased region" description="Basic residues" evidence="1">
    <location>
        <begin position="227"/>
        <end position="241"/>
    </location>
</feature>
<feature type="compositionally biased region" description="Low complexity" evidence="1">
    <location>
        <begin position="374"/>
        <end position="387"/>
    </location>
</feature>
<proteinExistence type="predicted"/>
<evidence type="ECO:0000313" key="3">
    <source>
        <dbReference type="Proteomes" id="UP001301958"/>
    </source>
</evidence>
<sequence>MAQPTPPPPSLGSNNPFRRKTVATSSTAASGSGSVSSAQLPPPPPPPTSFQKPKVVKRVRVQSPPPSSPESAGGMQRVRKDESESDDDSESDSDSDSVDKNEVVIPISTFGTPPPNPFQSTARNLQSSGTPGSGGTKGGLDVSAFERLLLTGQTGGTTPAAQHIAHQMVMGGADVATASNTAGDATSISQDHTPWMSHEISEREVEDEKLGLITPTSPALQPAPTILRKKPPPPSSRHGKLIRPEASKPSQPTNRTTLTLPTPRDINKPLPFSPEVEETTNIFDHSAAGKVPEPRPPTPPQPSKRPAPPAPAPRRQPHRQQSSLSSGTAATPKPDDHDSFTRRSSMDSVRSRSSSLRVSVSHAVPPPAPPPRRPAAGHGRGLSNSISSPPPPSLTSPGGSDSLSALETPLSGLGIISGGVVGTPPQLSGSGTPDGGIVGSGSSSVNMYHLHSKLSPPPPPPARNLSVRAGKRPMSTSERKGSGTGSGTGLKSPPPPVPKHREEVGRATSVGSFKSSGGEEVVVNVQGQSVDILADLTRLQMEVDALRAGLVNNQEGGMGQGKGVEVCEEDEM</sequence>
<feature type="compositionally biased region" description="Basic and acidic residues" evidence="1">
    <location>
        <begin position="333"/>
        <end position="345"/>
    </location>
</feature>
<feature type="region of interest" description="Disordered" evidence="1">
    <location>
        <begin position="553"/>
        <end position="572"/>
    </location>
</feature>
<evidence type="ECO:0000313" key="2">
    <source>
        <dbReference type="EMBL" id="KAK4231990.1"/>
    </source>
</evidence>
<feature type="compositionally biased region" description="Pro residues" evidence="1">
    <location>
        <begin position="294"/>
        <end position="314"/>
    </location>
</feature>
<dbReference type="AlphaFoldDB" id="A0AAN7BYK1"/>
<feature type="compositionally biased region" description="Low complexity" evidence="1">
    <location>
        <begin position="346"/>
        <end position="363"/>
    </location>
</feature>
<feature type="compositionally biased region" description="Acidic residues" evidence="1">
    <location>
        <begin position="83"/>
        <end position="96"/>
    </location>
</feature>
<name>A0AAN7BYK1_9PEZI</name>
<gene>
    <name evidence="2" type="ORF">QBC38DRAFT_465085</name>
</gene>
<feature type="compositionally biased region" description="Pro residues" evidence="1">
    <location>
        <begin position="364"/>
        <end position="373"/>
    </location>
</feature>